<dbReference type="AlphaFoldDB" id="A0A1M5KEH1"/>
<gene>
    <name evidence="1" type="ORF">SAMN05443549_104273</name>
</gene>
<organism evidence="1 2">
    <name type="scientific">Flavobacterium fluvii</name>
    <dbReference type="NCBI Taxonomy" id="468056"/>
    <lineage>
        <taxon>Bacteria</taxon>
        <taxon>Pseudomonadati</taxon>
        <taxon>Bacteroidota</taxon>
        <taxon>Flavobacteriia</taxon>
        <taxon>Flavobacteriales</taxon>
        <taxon>Flavobacteriaceae</taxon>
        <taxon>Flavobacterium</taxon>
    </lineage>
</organism>
<name>A0A1M5KEH1_9FLAO</name>
<evidence type="ECO:0000313" key="2">
    <source>
        <dbReference type="Proteomes" id="UP000184516"/>
    </source>
</evidence>
<evidence type="ECO:0000313" key="1">
    <source>
        <dbReference type="EMBL" id="SHG50879.1"/>
    </source>
</evidence>
<sequence length="31" mass="3808">MRHLLLNILRLKEKKDIVNGKKIDFEILRFL</sequence>
<dbReference type="EMBL" id="FQWB01000004">
    <property type="protein sequence ID" value="SHG50879.1"/>
    <property type="molecule type" value="Genomic_DNA"/>
</dbReference>
<proteinExistence type="predicted"/>
<reference evidence="2" key="1">
    <citation type="submission" date="2016-11" db="EMBL/GenBank/DDBJ databases">
        <authorList>
            <person name="Varghese N."/>
            <person name="Submissions S."/>
        </authorList>
    </citation>
    <scope>NUCLEOTIDE SEQUENCE [LARGE SCALE GENOMIC DNA]</scope>
    <source>
        <strain evidence="2">DSM 19978</strain>
    </source>
</reference>
<protein>
    <submittedName>
        <fullName evidence="1">Uncharacterized protein</fullName>
    </submittedName>
</protein>
<accession>A0A1M5KEH1</accession>
<dbReference type="Proteomes" id="UP000184516">
    <property type="component" value="Unassembled WGS sequence"/>
</dbReference>
<keyword evidence="2" id="KW-1185">Reference proteome</keyword>